<evidence type="ECO:0000256" key="4">
    <source>
        <dbReference type="ARBA" id="ARBA00022475"/>
    </source>
</evidence>
<evidence type="ECO:0000256" key="2">
    <source>
        <dbReference type="ARBA" id="ARBA00007379"/>
    </source>
</evidence>
<keyword evidence="4 10" id="KW-1003">Cell membrane</keyword>
<dbReference type="PANTHER" id="PTHR47755">
    <property type="entry name" value="CELL DIVISION PROTEIN FTSX"/>
    <property type="match status" value="1"/>
</dbReference>
<evidence type="ECO:0000256" key="8">
    <source>
        <dbReference type="ARBA" id="ARBA00023136"/>
    </source>
</evidence>
<comment type="similarity">
    <text evidence="2 10">Belongs to the ABC-4 integral membrane protein family. FtsX subfamily.</text>
</comment>
<gene>
    <name evidence="14" type="primary">ftsX</name>
    <name evidence="14" type="ORF">ACJDUG_09660</name>
</gene>
<sequence>MKINTFKLFVGDAGKNLRRNRTITTASIATVAATLFIVGVFLLTILDIQQLMKEVESKVEIKVVLKDDITYSQQNDLESAIKATPGVTNVSYETKEQALENLRNQLGEKNKALVEGLDKDNPMPNSYVVKVQTPQQVVSVVNSIKDDPGIDTIKDGREFVDKIISISNTIKYVGVAMFLILIGVSLFLIGNTIKLTVYARRREIGIMRFIGATNWFIRWPFILEGAFIGILGGILSTIVLYFGYNFIYGKTTTGILLVQLINPGYVLGTMGIEFIFGGIFIGVLGSIIAMRKFLTV</sequence>
<evidence type="ECO:0000256" key="6">
    <source>
        <dbReference type="ARBA" id="ARBA00022692"/>
    </source>
</evidence>
<comment type="caution">
    <text evidence="14">The sequence shown here is derived from an EMBL/GenBank/DDBJ whole genome shotgun (WGS) entry which is preliminary data.</text>
</comment>
<feature type="domain" description="ABC3 transporter permease C-terminal" evidence="12">
    <location>
        <begin position="176"/>
        <end position="294"/>
    </location>
</feature>
<evidence type="ECO:0000313" key="15">
    <source>
        <dbReference type="Proteomes" id="UP001623591"/>
    </source>
</evidence>
<evidence type="ECO:0000259" key="12">
    <source>
        <dbReference type="Pfam" id="PF02687"/>
    </source>
</evidence>
<dbReference type="NCBIfam" id="NF038347">
    <property type="entry name" value="FtsX_Gpos"/>
    <property type="match status" value="1"/>
</dbReference>
<protein>
    <recommendedName>
        <fullName evidence="3 10">Cell division protein FtsX</fullName>
    </recommendedName>
</protein>
<name>A0ABW8T3V6_9CLOT</name>
<dbReference type="InterPro" id="IPR003838">
    <property type="entry name" value="ABC3_permease_C"/>
</dbReference>
<keyword evidence="15" id="KW-1185">Reference proteome</keyword>
<dbReference type="EMBL" id="JBJHZZ010000005">
    <property type="protein sequence ID" value="MFL0247239.1"/>
    <property type="molecule type" value="Genomic_DNA"/>
</dbReference>
<dbReference type="PANTHER" id="PTHR47755:SF1">
    <property type="entry name" value="CELL DIVISION PROTEIN FTSX"/>
    <property type="match status" value="1"/>
</dbReference>
<feature type="domain" description="FtsX extracellular" evidence="13">
    <location>
        <begin position="59"/>
        <end position="153"/>
    </location>
</feature>
<evidence type="ECO:0000256" key="7">
    <source>
        <dbReference type="ARBA" id="ARBA00022989"/>
    </source>
</evidence>
<evidence type="ECO:0000256" key="11">
    <source>
        <dbReference type="SAM" id="Phobius"/>
    </source>
</evidence>
<dbReference type="InterPro" id="IPR004513">
    <property type="entry name" value="FtsX"/>
</dbReference>
<dbReference type="InterPro" id="IPR058204">
    <property type="entry name" value="FtsX_firmicutes-type"/>
</dbReference>
<keyword evidence="8 10" id="KW-0472">Membrane</keyword>
<evidence type="ECO:0000256" key="10">
    <source>
        <dbReference type="PIRNR" id="PIRNR003097"/>
    </source>
</evidence>
<proteinExistence type="inferred from homology"/>
<dbReference type="Proteomes" id="UP001623591">
    <property type="component" value="Unassembled WGS sequence"/>
</dbReference>
<evidence type="ECO:0000313" key="14">
    <source>
        <dbReference type="EMBL" id="MFL0247239.1"/>
    </source>
</evidence>
<feature type="transmembrane region" description="Helical" evidence="11">
    <location>
        <begin position="23"/>
        <end position="46"/>
    </location>
</feature>
<dbReference type="PIRSF" id="PIRSF003097">
    <property type="entry name" value="FtsX"/>
    <property type="match status" value="1"/>
</dbReference>
<evidence type="ECO:0000259" key="13">
    <source>
        <dbReference type="Pfam" id="PF18075"/>
    </source>
</evidence>
<evidence type="ECO:0000256" key="9">
    <source>
        <dbReference type="ARBA" id="ARBA00023306"/>
    </source>
</evidence>
<evidence type="ECO:0000256" key="3">
    <source>
        <dbReference type="ARBA" id="ARBA00021907"/>
    </source>
</evidence>
<comment type="subcellular location">
    <subcellularLocation>
        <location evidence="1">Cell membrane</location>
        <topology evidence="1">Multi-pass membrane protein</topology>
    </subcellularLocation>
</comment>
<feature type="transmembrane region" description="Helical" evidence="11">
    <location>
        <begin position="264"/>
        <end position="290"/>
    </location>
</feature>
<dbReference type="InterPro" id="IPR040690">
    <property type="entry name" value="FtsX_ECD"/>
</dbReference>
<keyword evidence="9 10" id="KW-0131">Cell cycle</keyword>
<comment type="function">
    <text evidence="10">Part of the ABC transporter FtsEX involved in asymmetric cellular division facilitating the initiation of sporulation.</text>
</comment>
<dbReference type="Gene3D" id="3.30.70.3040">
    <property type="match status" value="1"/>
</dbReference>
<keyword evidence="6 11" id="KW-0812">Transmembrane</keyword>
<keyword evidence="7 11" id="KW-1133">Transmembrane helix</keyword>
<keyword evidence="5 10" id="KW-0132">Cell division</keyword>
<feature type="transmembrane region" description="Helical" evidence="11">
    <location>
        <begin position="172"/>
        <end position="198"/>
    </location>
</feature>
<accession>A0ABW8T3V6</accession>
<organism evidence="14 15">
    <name type="scientific">Candidatus Clostridium stratigraminis</name>
    <dbReference type="NCBI Taxonomy" id="3381661"/>
    <lineage>
        <taxon>Bacteria</taxon>
        <taxon>Bacillati</taxon>
        <taxon>Bacillota</taxon>
        <taxon>Clostridia</taxon>
        <taxon>Eubacteriales</taxon>
        <taxon>Clostridiaceae</taxon>
        <taxon>Clostridium</taxon>
    </lineage>
</organism>
<evidence type="ECO:0000256" key="1">
    <source>
        <dbReference type="ARBA" id="ARBA00004651"/>
    </source>
</evidence>
<feature type="transmembrane region" description="Helical" evidence="11">
    <location>
        <begin position="219"/>
        <end position="244"/>
    </location>
</feature>
<reference evidence="14 15" key="1">
    <citation type="submission" date="2024-11" db="EMBL/GenBank/DDBJ databases">
        <authorList>
            <person name="Heng Y.C."/>
            <person name="Lim A.C.H."/>
            <person name="Lee J.K.Y."/>
            <person name="Kittelmann S."/>
        </authorList>
    </citation>
    <scope>NUCLEOTIDE SEQUENCE [LARGE SCALE GENOMIC DNA]</scope>
    <source>
        <strain evidence="14 15">WILCCON 0185</strain>
    </source>
</reference>
<dbReference type="Pfam" id="PF18075">
    <property type="entry name" value="FtsX_ECD"/>
    <property type="match status" value="1"/>
</dbReference>
<dbReference type="RefSeq" id="WP_406769692.1">
    <property type="nucleotide sequence ID" value="NZ_JBJHZZ010000005.1"/>
</dbReference>
<evidence type="ECO:0000256" key="5">
    <source>
        <dbReference type="ARBA" id="ARBA00022618"/>
    </source>
</evidence>
<dbReference type="Pfam" id="PF02687">
    <property type="entry name" value="FtsX"/>
    <property type="match status" value="1"/>
</dbReference>